<evidence type="ECO:0000256" key="2">
    <source>
        <dbReference type="SAM" id="Phobius"/>
    </source>
</evidence>
<dbReference type="Proteomes" id="UP000037035">
    <property type="component" value="Unassembled WGS sequence"/>
</dbReference>
<feature type="transmembrane region" description="Helical" evidence="2">
    <location>
        <begin position="118"/>
        <end position="140"/>
    </location>
</feature>
<comment type="caution">
    <text evidence="3">The sequence shown here is derived from an EMBL/GenBank/DDBJ whole genome shotgun (WGS) entry which is preliminary data.</text>
</comment>
<evidence type="ECO:0000313" key="4">
    <source>
        <dbReference type="Proteomes" id="UP000037035"/>
    </source>
</evidence>
<protein>
    <submittedName>
        <fullName evidence="3">Uncharacterized protein</fullName>
    </submittedName>
</protein>
<sequence>MKTSPFRRAPQGCRWNNPKSPLQIQTHKTLPYPLKVLVHHHNPPIKQPACDLKASVQNQRNVEEKKSQQALWPRISQDELEAIQLAIENTAVPSTVTRVPKLVGMSGNRSLKAAEWHILFCIYFPLVLVPLCLISITNLLSARSISKNEISNVHDFLIDYWKQLKDHWSADMNTTILTKWSLKSQLLSLLCGQVELAGKVPKDLINRFLKQEVEVKGEENILSTENYLKWVEHIRSSYHLYQNQSPSNPSPSVTFYPLTKLDRRKYSIIRKHKGNSTVAFTHEKHLGFGQIEEIFALAEFNHRFFFVISPFKKLNPLPPCQDPYSSFPNLNSALLSLDFGEKIIIDDTLLWGHAVILKNRPGTFGIDSATCCAVLLNLVMSDLEESDRMME</sequence>
<dbReference type="EMBL" id="LAVV01010664">
    <property type="protein sequence ID" value="KNZ48733.1"/>
    <property type="molecule type" value="Genomic_DNA"/>
</dbReference>
<evidence type="ECO:0000313" key="3">
    <source>
        <dbReference type="EMBL" id="KNZ48733.1"/>
    </source>
</evidence>
<keyword evidence="4" id="KW-1185">Reference proteome</keyword>
<gene>
    <name evidence="3" type="ORF">VP01_544g6</name>
</gene>
<dbReference type="AlphaFoldDB" id="A0A0L6UJP1"/>
<accession>A0A0L6UJP1</accession>
<dbReference type="STRING" id="27349.A0A0L6UJP1"/>
<evidence type="ECO:0000256" key="1">
    <source>
        <dbReference type="SAM" id="MobiDB-lite"/>
    </source>
</evidence>
<dbReference type="OrthoDB" id="3247418at2759"/>
<feature type="region of interest" description="Disordered" evidence="1">
    <location>
        <begin position="1"/>
        <end position="20"/>
    </location>
</feature>
<keyword evidence="2" id="KW-0472">Membrane</keyword>
<organism evidence="3 4">
    <name type="scientific">Puccinia sorghi</name>
    <dbReference type="NCBI Taxonomy" id="27349"/>
    <lineage>
        <taxon>Eukaryota</taxon>
        <taxon>Fungi</taxon>
        <taxon>Dikarya</taxon>
        <taxon>Basidiomycota</taxon>
        <taxon>Pucciniomycotina</taxon>
        <taxon>Pucciniomycetes</taxon>
        <taxon>Pucciniales</taxon>
        <taxon>Pucciniaceae</taxon>
        <taxon>Puccinia</taxon>
    </lineage>
</organism>
<keyword evidence="2" id="KW-1133">Transmembrane helix</keyword>
<reference evidence="3 4" key="1">
    <citation type="submission" date="2015-08" db="EMBL/GenBank/DDBJ databases">
        <title>Next Generation Sequencing and Analysis of the Genome of Puccinia sorghi L Schw, the Causal Agent of Maize Common Rust.</title>
        <authorList>
            <person name="Rochi L."/>
            <person name="Burguener G."/>
            <person name="Darino M."/>
            <person name="Turjanski A."/>
            <person name="Kreff E."/>
            <person name="Dieguez M.J."/>
            <person name="Sacco F."/>
        </authorList>
    </citation>
    <scope>NUCLEOTIDE SEQUENCE [LARGE SCALE GENOMIC DNA]</scope>
    <source>
        <strain evidence="3 4">RO10H11247</strain>
    </source>
</reference>
<proteinExistence type="predicted"/>
<dbReference type="VEuPathDB" id="FungiDB:VP01_544g6"/>
<name>A0A0L6UJP1_9BASI</name>
<keyword evidence="2" id="KW-0812">Transmembrane</keyword>